<evidence type="ECO:0000313" key="2">
    <source>
        <dbReference type="EMBL" id="CAH1795365.1"/>
    </source>
</evidence>
<dbReference type="SUPFAM" id="SSF56436">
    <property type="entry name" value="C-type lectin-like"/>
    <property type="match status" value="1"/>
</dbReference>
<dbReference type="InterPro" id="IPR016186">
    <property type="entry name" value="C-type_lectin-like/link_sf"/>
</dbReference>
<dbReference type="PANTHER" id="PTHR22803">
    <property type="entry name" value="MANNOSE, PHOSPHOLIPASE, LECTIN RECEPTOR RELATED"/>
    <property type="match status" value="1"/>
</dbReference>
<dbReference type="AlphaFoldDB" id="A0A8J1XZ75"/>
<dbReference type="CDD" id="cd00037">
    <property type="entry name" value="CLECT"/>
    <property type="match status" value="1"/>
</dbReference>
<proteinExistence type="predicted"/>
<sequence>FARHYLINIDCSPCELRTEINPWKLKQKTTIITMRSKLQSTLFQVAVVLPLLHMSLGCAKKANYCSESDIEILKSEILHQCNSSCASQKGPRGPMGYRGSPGPVGKTGPVGPIGPTGRPGPPGPPGNIEGGTGLIGATGPFGATGSTGPVGPTGRTGPVGPTGRTGPIGPTGPTGPAGPVGQTATCTSQCPKGFVQNQDSCYLFQYKLGGAANWFEASAFCATHKAHLVTIETAAEQTYIEGQIRADDKSSLTFWTGGNDMTSTEGWQWAGGPCFDTKPMNYSHWESGQPDNGRGTDDCLHLDPESSLRWNADQCNNKYQPICEINL</sequence>
<keyword evidence="3" id="KW-1185">Reference proteome</keyword>
<reference evidence="2" key="1">
    <citation type="submission" date="2022-03" db="EMBL/GenBank/DDBJ databases">
        <authorList>
            <person name="Martin C."/>
        </authorList>
    </citation>
    <scope>NUCLEOTIDE SEQUENCE</scope>
</reference>
<name>A0A8J1XZ75_OWEFU</name>
<gene>
    <name evidence="2" type="ORF">OFUS_LOCUS19910</name>
</gene>
<dbReference type="SMART" id="SM00034">
    <property type="entry name" value="CLECT"/>
    <property type="match status" value="1"/>
</dbReference>
<dbReference type="Pfam" id="PF01391">
    <property type="entry name" value="Collagen"/>
    <property type="match status" value="1"/>
</dbReference>
<dbReference type="Proteomes" id="UP000749559">
    <property type="component" value="Unassembled WGS sequence"/>
</dbReference>
<comment type="caution">
    <text evidence="2">The sequence shown here is derived from an EMBL/GenBank/DDBJ whole genome shotgun (WGS) entry which is preliminary data.</text>
</comment>
<feature type="non-terminal residue" evidence="2">
    <location>
        <position position="1"/>
    </location>
</feature>
<feature type="compositionally biased region" description="Low complexity" evidence="1">
    <location>
        <begin position="100"/>
        <end position="116"/>
    </location>
</feature>
<dbReference type="Gene3D" id="3.10.100.10">
    <property type="entry name" value="Mannose-Binding Protein A, subunit A"/>
    <property type="match status" value="1"/>
</dbReference>
<dbReference type="Pfam" id="PF00059">
    <property type="entry name" value="Lectin_C"/>
    <property type="match status" value="1"/>
</dbReference>
<dbReference type="InterPro" id="IPR001304">
    <property type="entry name" value="C-type_lectin-like"/>
</dbReference>
<protein>
    <submittedName>
        <fullName evidence="2">Uncharacterized protein</fullName>
    </submittedName>
</protein>
<feature type="region of interest" description="Disordered" evidence="1">
    <location>
        <begin position="85"/>
        <end position="182"/>
    </location>
</feature>
<feature type="compositionally biased region" description="Low complexity" evidence="1">
    <location>
        <begin position="143"/>
        <end position="168"/>
    </location>
</feature>
<organism evidence="2 3">
    <name type="scientific">Owenia fusiformis</name>
    <name type="common">Polychaete worm</name>
    <dbReference type="NCBI Taxonomy" id="6347"/>
    <lineage>
        <taxon>Eukaryota</taxon>
        <taxon>Metazoa</taxon>
        <taxon>Spiralia</taxon>
        <taxon>Lophotrochozoa</taxon>
        <taxon>Annelida</taxon>
        <taxon>Polychaeta</taxon>
        <taxon>Sedentaria</taxon>
        <taxon>Canalipalpata</taxon>
        <taxon>Sabellida</taxon>
        <taxon>Oweniida</taxon>
        <taxon>Oweniidae</taxon>
        <taxon>Owenia</taxon>
    </lineage>
</organism>
<dbReference type="InterPro" id="IPR050111">
    <property type="entry name" value="C-type_lectin/snaclec_domain"/>
</dbReference>
<dbReference type="InterPro" id="IPR016187">
    <property type="entry name" value="CTDL_fold"/>
</dbReference>
<evidence type="ECO:0000256" key="1">
    <source>
        <dbReference type="SAM" id="MobiDB-lite"/>
    </source>
</evidence>
<dbReference type="EMBL" id="CAIIXF020000009">
    <property type="protein sequence ID" value="CAH1795365.1"/>
    <property type="molecule type" value="Genomic_DNA"/>
</dbReference>
<dbReference type="OrthoDB" id="6718861at2759"/>
<dbReference type="InterPro" id="IPR008160">
    <property type="entry name" value="Collagen"/>
</dbReference>
<dbReference type="PROSITE" id="PS50041">
    <property type="entry name" value="C_TYPE_LECTIN_2"/>
    <property type="match status" value="1"/>
</dbReference>
<accession>A0A8J1XZ75</accession>
<evidence type="ECO:0000313" key="3">
    <source>
        <dbReference type="Proteomes" id="UP000749559"/>
    </source>
</evidence>